<evidence type="ECO:0000313" key="2">
    <source>
        <dbReference type="EMBL" id="MEK9500352.1"/>
    </source>
</evidence>
<feature type="signal peptide" evidence="1">
    <location>
        <begin position="1"/>
        <end position="19"/>
    </location>
</feature>
<dbReference type="PROSITE" id="PS51257">
    <property type="entry name" value="PROKAR_LIPOPROTEIN"/>
    <property type="match status" value="1"/>
</dbReference>
<accession>A0ABU9E6K8</accession>
<evidence type="ECO:0000256" key="1">
    <source>
        <dbReference type="SAM" id="SignalP"/>
    </source>
</evidence>
<feature type="chain" id="PRO_5046395273" description="CBM-cenC domain-containing protein" evidence="1">
    <location>
        <begin position="20"/>
        <end position="185"/>
    </location>
</feature>
<keyword evidence="1" id="KW-0732">Signal</keyword>
<proteinExistence type="predicted"/>
<reference evidence="2 3" key="1">
    <citation type="submission" date="2024-02" db="EMBL/GenBank/DDBJ databases">
        <title>A novel Gemmatimonadota bacterium.</title>
        <authorList>
            <person name="Du Z.-J."/>
            <person name="Ye Y.-Q."/>
        </authorList>
    </citation>
    <scope>NUCLEOTIDE SEQUENCE [LARGE SCALE GENOMIC DNA]</scope>
    <source>
        <strain evidence="2 3">DH-20</strain>
    </source>
</reference>
<comment type="caution">
    <text evidence="2">The sequence shown here is derived from an EMBL/GenBank/DDBJ whole genome shotgun (WGS) entry which is preliminary data.</text>
</comment>
<dbReference type="Proteomes" id="UP001484239">
    <property type="component" value="Unassembled WGS sequence"/>
</dbReference>
<dbReference type="Gene3D" id="2.60.120.260">
    <property type="entry name" value="Galactose-binding domain-like"/>
    <property type="match status" value="1"/>
</dbReference>
<protein>
    <recommendedName>
        <fullName evidence="4">CBM-cenC domain-containing protein</fullName>
    </recommendedName>
</protein>
<evidence type="ECO:0008006" key="4">
    <source>
        <dbReference type="Google" id="ProtNLM"/>
    </source>
</evidence>
<organism evidence="2 3">
    <name type="scientific">Gaopeijia maritima</name>
    <dbReference type="NCBI Taxonomy" id="3119007"/>
    <lineage>
        <taxon>Bacteria</taxon>
        <taxon>Pseudomonadati</taxon>
        <taxon>Gemmatimonadota</taxon>
        <taxon>Longimicrobiia</taxon>
        <taxon>Gaopeijiales</taxon>
        <taxon>Gaopeijiaceae</taxon>
        <taxon>Gaopeijia</taxon>
    </lineage>
</organism>
<dbReference type="EMBL" id="JBBHLI010000002">
    <property type="protein sequence ID" value="MEK9500352.1"/>
    <property type="molecule type" value="Genomic_DNA"/>
</dbReference>
<keyword evidence="3" id="KW-1185">Reference proteome</keyword>
<name>A0ABU9E6K8_9BACT</name>
<sequence>MIRSSAVLTAAVLALSTAACDRTTSLSLTPEVEETTSFESGLDGWTVDRQLGSTGGGMIVAGEASEGASYMQLTLDADTDFVWVERVFTLQPDTEYSVTISADVRAFAGSADIRLGARGTDTDGSGFDSDGPTLEQWTRTISPQPLTTDAQGRAWIAIGVRGVDQTGTFGIDRLTVSFLRTGEAP</sequence>
<gene>
    <name evidence="2" type="ORF">WI372_05135</name>
</gene>
<evidence type="ECO:0000313" key="3">
    <source>
        <dbReference type="Proteomes" id="UP001484239"/>
    </source>
</evidence>
<dbReference type="RefSeq" id="WP_405275069.1">
    <property type="nucleotide sequence ID" value="NZ_CP144380.1"/>
</dbReference>